<comment type="catalytic activity">
    <reaction evidence="5">
        <text>an L-alpha-D-Hep-(1-&gt;5)-[alpha-Kdo-(2-&gt;4)]-alpha-Kdo-(2-&gt;6)-lipid A + ADP-L-glycero-beta-D-manno-heptose = an L-alpha-D-Hep-(1-&gt;3)-L-alpha-D-Hep-(1-&gt;5)-[alpha-Kdo-(2-&gt;4)]-alpha-Kdo-(2-&gt;6)-lipid A + ADP + H(+)</text>
        <dbReference type="Rhea" id="RHEA:74071"/>
        <dbReference type="ChEBI" id="CHEBI:15378"/>
        <dbReference type="ChEBI" id="CHEBI:61506"/>
        <dbReference type="ChEBI" id="CHEBI:193068"/>
        <dbReference type="ChEBI" id="CHEBI:193069"/>
        <dbReference type="ChEBI" id="CHEBI:456216"/>
        <dbReference type="EC" id="2.4.99.24"/>
    </reaction>
</comment>
<name>A0A5K7Z241_9BACT</name>
<proteinExistence type="inferred from homology"/>
<dbReference type="Proteomes" id="UP000427906">
    <property type="component" value="Chromosome"/>
</dbReference>
<organism evidence="6 7">
    <name type="scientific">Desulfosarcina alkanivorans</name>
    <dbReference type="NCBI Taxonomy" id="571177"/>
    <lineage>
        <taxon>Bacteria</taxon>
        <taxon>Pseudomonadati</taxon>
        <taxon>Thermodesulfobacteriota</taxon>
        <taxon>Desulfobacteria</taxon>
        <taxon>Desulfobacterales</taxon>
        <taxon>Desulfosarcinaceae</taxon>
        <taxon>Desulfosarcina</taxon>
    </lineage>
</organism>
<dbReference type="PANTHER" id="PTHR30160">
    <property type="entry name" value="TETRAACYLDISACCHARIDE 4'-KINASE-RELATED"/>
    <property type="match status" value="1"/>
</dbReference>
<evidence type="ECO:0000256" key="5">
    <source>
        <dbReference type="ARBA" id="ARBA00047503"/>
    </source>
</evidence>
<dbReference type="KEGG" id="dalk:DSCA_64840"/>
<evidence type="ECO:0000313" key="6">
    <source>
        <dbReference type="EMBL" id="BBO72554.1"/>
    </source>
</evidence>
<dbReference type="GO" id="GO:0009244">
    <property type="term" value="P:lipopolysaccharide core region biosynthetic process"/>
    <property type="evidence" value="ECO:0007669"/>
    <property type="project" value="TreeGrafter"/>
</dbReference>
<dbReference type="GO" id="GO:0008713">
    <property type="term" value="F:ADP-heptose-lipopolysaccharide heptosyltransferase activity"/>
    <property type="evidence" value="ECO:0007669"/>
    <property type="project" value="UniProtKB-EC"/>
</dbReference>
<evidence type="ECO:0000256" key="1">
    <source>
        <dbReference type="ARBA" id="ARBA00022676"/>
    </source>
</evidence>
<dbReference type="InterPro" id="IPR051199">
    <property type="entry name" value="LPS_LOS_Heptosyltrfase"/>
</dbReference>
<dbReference type="FunFam" id="3.40.50.2000:FF:000023">
    <property type="entry name" value="ADP-heptose--LPS heptosyltransferase II"/>
    <property type="match status" value="1"/>
</dbReference>
<dbReference type="Pfam" id="PF01075">
    <property type="entry name" value="Glyco_transf_9"/>
    <property type="match status" value="1"/>
</dbReference>
<evidence type="ECO:0000256" key="4">
    <source>
        <dbReference type="ARBA" id="ARBA00044042"/>
    </source>
</evidence>
<keyword evidence="1" id="KW-0328">Glycosyltransferase</keyword>
<dbReference type="EC" id="2.4.99.24" evidence="4"/>
<accession>A0A5K7Z241</accession>
<dbReference type="OrthoDB" id="9797795at2"/>
<dbReference type="Gene3D" id="3.40.50.2000">
    <property type="entry name" value="Glycogen Phosphorylase B"/>
    <property type="match status" value="2"/>
</dbReference>
<sequence>MNVNERKAIKRLLIRSTNWIGDAVMTTPAVRAIRRHFPGARISLLAKPWVAPVFAHSPHVDEIIVYEANGRHRGAMGPIRLARDLRRHRFDAAIFLQNAIEAALIAFLAGIPVRIGFDTDARRPLLTHAVRCTRAIKAIHQTGYYLEILKGIGVVDGDQVLELTLGENDREQARQLLTRQGVDPAARIVGLNPSATFGPAKQWFPERYAALGDRLRDEWGATVLIFGGPSDRELGENIRRMMHGPAIDLSGRTSLGQAMALIDRCDAFVTNDSGLMHVAAALNTPLVAIFGSTNSTTTSPHSDTSRIVRVPIECSPCMKPVCPLGHMNCMKQVSVELVFDTLKGLL</sequence>
<evidence type="ECO:0000256" key="2">
    <source>
        <dbReference type="ARBA" id="ARBA00022679"/>
    </source>
</evidence>
<gene>
    <name evidence="6" type="ORF">DSCA_64840</name>
</gene>
<evidence type="ECO:0000313" key="7">
    <source>
        <dbReference type="Proteomes" id="UP000427906"/>
    </source>
</evidence>
<dbReference type="RefSeq" id="WP_155320237.1">
    <property type="nucleotide sequence ID" value="NZ_AP021874.1"/>
</dbReference>
<dbReference type="InterPro" id="IPR002201">
    <property type="entry name" value="Glyco_trans_9"/>
</dbReference>
<evidence type="ECO:0000256" key="3">
    <source>
        <dbReference type="ARBA" id="ARBA00043995"/>
    </source>
</evidence>
<dbReference type="GO" id="GO:0005829">
    <property type="term" value="C:cytosol"/>
    <property type="evidence" value="ECO:0007669"/>
    <property type="project" value="TreeGrafter"/>
</dbReference>
<dbReference type="CDD" id="cd03789">
    <property type="entry name" value="GT9_LPS_heptosyltransferase"/>
    <property type="match status" value="1"/>
</dbReference>
<dbReference type="NCBIfam" id="TIGR02195">
    <property type="entry name" value="heptsyl_trn_II"/>
    <property type="match status" value="1"/>
</dbReference>
<dbReference type="EMBL" id="AP021874">
    <property type="protein sequence ID" value="BBO72554.1"/>
    <property type="molecule type" value="Genomic_DNA"/>
</dbReference>
<keyword evidence="2 6" id="KW-0808">Transferase</keyword>
<keyword evidence="7" id="KW-1185">Reference proteome</keyword>
<dbReference type="PANTHER" id="PTHR30160:SF7">
    <property type="entry name" value="ADP-HEPTOSE--LPS HEPTOSYLTRANSFERASE 2"/>
    <property type="match status" value="1"/>
</dbReference>
<dbReference type="SUPFAM" id="SSF53756">
    <property type="entry name" value="UDP-Glycosyltransferase/glycogen phosphorylase"/>
    <property type="match status" value="1"/>
</dbReference>
<dbReference type="AlphaFoldDB" id="A0A5K7Z241"/>
<dbReference type="InterPro" id="IPR011910">
    <property type="entry name" value="RfaF"/>
</dbReference>
<comment type="similarity">
    <text evidence="3">Belongs to the glycosyltransferase 9 family.</text>
</comment>
<protein>
    <recommendedName>
        <fullName evidence="4">lipopolysaccharide heptosyltransferase II</fullName>
        <ecNumber evidence="4">2.4.99.24</ecNumber>
    </recommendedName>
</protein>
<reference evidence="6 7" key="1">
    <citation type="submission" date="2019-11" db="EMBL/GenBank/DDBJ databases">
        <title>Comparative genomics of hydrocarbon-degrading Desulfosarcina strains.</title>
        <authorList>
            <person name="Watanabe M."/>
            <person name="Kojima H."/>
            <person name="Fukui M."/>
        </authorList>
    </citation>
    <scope>NUCLEOTIDE SEQUENCE [LARGE SCALE GENOMIC DNA]</scope>
    <source>
        <strain evidence="6 7">PL12</strain>
    </source>
</reference>